<reference evidence="5" key="1">
    <citation type="submission" date="2014-11" db="EMBL/GenBank/DDBJ databases">
        <authorList>
            <person name="Otto D Thomas"/>
            <person name="Naeem Raeece"/>
        </authorList>
    </citation>
    <scope>NUCLEOTIDE SEQUENCE</scope>
</reference>
<feature type="domain" description="ODAD1 central coiled coil region" evidence="4">
    <location>
        <begin position="147"/>
        <end position="443"/>
    </location>
</feature>
<dbReference type="PANTHER" id="PTHR21694:SF18">
    <property type="entry name" value="COILED-COIL DOMAIN-CONTAINING PROTEIN 63"/>
    <property type="match status" value="1"/>
</dbReference>
<dbReference type="VEuPathDB" id="CryptoDB:Cvel_4193"/>
<sequence length="551" mass="63148">MQGNSMKKNASGTTVAERDNDILDIQRKFRVMDRDGKAHGDEAQSQIRKQRAAIEKLTRENRKIKGDVNNARATFSANQNAQLGDRMTRLKEDLNETDRMVRIERENKKELEAKLSTLEERLGKCREKLGSMGGVNAAKETDESVAKQIRVLENRLDKALQKFNEAVARNKELRDQIDSLRRERVVFDNIYRKLERDLDDKKKQMADIIETANNAYAARDTAQTQMAALKAQADKEHAEFEREWRELGRLIESDRRIKEAMKQREKAREEEEKRGEFSMEEEARLKKKGTKTGWNVLKDKGQIRASLEKIAAYEESFAKIQAATGISDIDELVSTFISAEDQNFSLFSYANELSAEIESLEAQIAELKVEIERYKSQGPSSDPTKQKAMAELEERWASLDKKAERYEQRYQTAMKTVRALMTGVQSIFTRLECNTPEVQEMLGGQGIAESNLMSYLGIIEQRTNEILNLYRAMQEERDLPAEGGAQIPPKRPQPVALSYDVKIPSTVEDHSEEDASDEEDDAKPLTREELRLRTMKGLSKKSEQRGKRRAK</sequence>
<dbReference type="EMBL" id="CDMZ01000904">
    <property type="protein sequence ID" value="CEM23687.1"/>
    <property type="molecule type" value="Genomic_DNA"/>
</dbReference>
<feature type="region of interest" description="Disordered" evidence="3">
    <location>
        <begin position="1"/>
        <end position="22"/>
    </location>
</feature>
<keyword evidence="1 2" id="KW-0175">Coiled coil</keyword>
<gene>
    <name evidence="5" type="ORF">Cvel_4193</name>
</gene>
<evidence type="ECO:0000259" key="4">
    <source>
        <dbReference type="Pfam" id="PF21773"/>
    </source>
</evidence>
<feature type="region of interest" description="Disordered" evidence="3">
    <location>
        <begin position="481"/>
        <end position="551"/>
    </location>
</feature>
<dbReference type="Gene3D" id="1.20.5.1700">
    <property type="match status" value="1"/>
</dbReference>
<organism evidence="5">
    <name type="scientific">Chromera velia CCMP2878</name>
    <dbReference type="NCBI Taxonomy" id="1169474"/>
    <lineage>
        <taxon>Eukaryota</taxon>
        <taxon>Sar</taxon>
        <taxon>Alveolata</taxon>
        <taxon>Colpodellida</taxon>
        <taxon>Chromeraceae</taxon>
        <taxon>Chromera</taxon>
    </lineage>
</organism>
<proteinExistence type="predicted"/>
<feature type="compositionally biased region" description="Basic and acidic residues" evidence="3">
    <location>
        <begin position="522"/>
        <end position="532"/>
    </location>
</feature>
<evidence type="ECO:0000313" key="5">
    <source>
        <dbReference type="EMBL" id="CEM23687.1"/>
    </source>
</evidence>
<feature type="coiled-coil region" evidence="2">
    <location>
        <begin position="350"/>
        <end position="409"/>
    </location>
</feature>
<evidence type="ECO:0000256" key="3">
    <source>
        <dbReference type="SAM" id="MobiDB-lite"/>
    </source>
</evidence>
<feature type="compositionally biased region" description="Acidic residues" evidence="3">
    <location>
        <begin position="510"/>
        <end position="521"/>
    </location>
</feature>
<accession>A0A0G4G626</accession>
<dbReference type="InterPro" id="IPR049258">
    <property type="entry name" value="ODAD1_CC"/>
</dbReference>
<feature type="coiled-coil region" evidence="2">
    <location>
        <begin position="40"/>
        <end position="270"/>
    </location>
</feature>
<dbReference type="InterPro" id="IPR051876">
    <property type="entry name" value="ODA-DC/CCD"/>
</dbReference>
<name>A0A0G4G626_9ALVE</name>
<dbReference type="PANTHER" id="PTHR21694">
    <property type="entry name" value="COILED-COIL DOMAIN-CONTAINING PROTEIN 63"/>
    <property type="match status" value="1"/>
</dbReference>
<dbReference type="Pfam" id="PF21773">
    <property type="entry name" value="ODAD1_CC"/>
    <property type="match status" value="1"/>
</dbReference>
<dbReference type="AlphaFoldDB" id="A0A0G4G626"/>
<feature type="compositionally biased region" description="Polar residues" evidence="3">
    <location>
        <begin position="1"/>
        <end position="14"/>
    </location>
</feature>
<evidence type="ECO:0000256" key="1">
    <source>
        <dbReference type="ARBA" id="ARBA00023054"/>
    </source>
</evidence>
<protein>
    <recommendedName>
        <fullName evidence="4">ODAD1 central coiled coil region domain-containing protein</fullName>
    </recommendedName>
</protein>
<evidence type="ECO:0000256" key="2">
    <source>
        <dbReference type="SAM" id="Coils"/>
    </source>
</evidence>
<dbReference type="PhylomeDB" id="A0A0G4G626"/>